<gene>
    <name evidence="1" type="ORF">ILUMI_00151</name>
</gene>
<protein>
    <submittedName>
        <fullName evidence="1">Uncharacterized protein</fullName>
    </submittedName>
</protein>
<evidence type="ECO:0000313" key="1">
    <source>
        <dbReference type="EMBL" id="KAF2906026.1"/>
    </source>
</evidence>
<proteinExistence type="predicted"/>
<accession>A0A8K0DKT1</accession>
<reference evidence="1" key="1">
    <citation type="submission" date="2019-08" db="EMBL/GenBank/DDBJ databases">
        <title>The genome of the North American firefly Photinus pyralis.</title>
        <authorList>
            <consortium name="Photinus pyralis genome working group"/>
            <person name="Fallon T.R."/>
            <person name="Sander Lower S.E."/>
            <person name="Weng J.-K."/>
        </authorList>
    </citation>
    <scope>NUCLEOTIDE SEQUENCE</scope>
    <source>
        <strain evidence="1">TRF0915ILg1</strain>
        <tissue evidence="1">Whole body</tissue>
    </source>
</reference>
<organism evidence="1 2">
    <name type="scientific">Ignelater luminosus</name>
    <name type="common">Cucubano</name>
    <name type="synonym">Pyrophorus luminosus</name>
    <dbReference type="NCBI Taxonomy" id="2038154"/>
    <lineage>
        <taxon>Eukaryota</taxon>
        <taxon>Metazoa</taxon>
        <taxon>Ecdysozoa</taxon>
        <taxon>Arthropoda</taxon>
        <taxon>Hexapoda</taxon>
        <taxon>Insecta</taxon>
        <taxon>Pterygota</taxon>
        <taxon>Neoptera</taxon>
        <taxon>Endopterygota</taxon>
        <taxon>Coleoptera</taxon>
        <taxon>Polyphaga</taxon>
        <taxon>Elateriformia</taxon>
        <taxon>Elateroidea</taxon>
        <taxon>Elateridae</taxon>
        <taxon>Agrypninae</taxon>
        <taxon>Pyrophorini</taxon>
        <taxon>Ignelater</taxon>
    </lineage>
</organism>
<dbReference type="OrthoDB" id="6777946at2759"/>
<dbReference type="EMBL" id="VTPC01000063">
    <property type="protein sequence ID" value="KAF2906026.1"/>
    <property type="molecule type" value="Genomic_DNA"/>
</dbReference>
<comment type="caution">
    <text evidence="1">The sequence shown here is derived from an EMBL/GenBank/DDBJ whole genome shotgun (WGS) entry which is preliminary data.</text>
</comment>
<name>A0A8K0DKT1_IGNLU</name>
<dbReference type="AlphaFoldDB" id="A0A8K0DKT1"/>
<sequence length="240" mass="27713">MPILCREEKDYQRASIEDADGWCHRAVYFQLPVGRQNKTFVVFMSSKVDWEQEQSSVELKELASYTDSSKASQQTGAEHTEDDNDVLQFMEDGSGNNSATQLCEDLKNVPEHVFGSHSKSKDEYCRRGEMEEENLITLLESSSILDEIKKIVDNVVRKASRLTQKVTRNHAERYMSFVAKFSGEKRANYILRGSYQRRYYGAALSFNSGPTWHATSLNSYKNKNYLKRYCKKKNYALQYG</sequence>
<evidence type="ECO:0000313" key="2">
    <source>
        <dbReference type="Proteomes" id="UP000801492"/>
    </source>
</evidence>
<dbReference type="Proteomes" id="UP000801492">
    <property type="component" value="Unassembled WGS sequence"/>
</dbReference>
<keyword evidence="2" id="KW-1185">Reference proteome</keyword>